<feature type="domain" description="ABC transmembrane type-1" evidence="13">
    <location>
        <begin position="14"/>
        <end position="217"/>
    </location>
</feature>
<dbReference type="SUPFAM" id="SSF161098">
    <property type="entry name" value="MetI-like"/>
    <property type="match status" value="1"/>
</dbReference>
<comment type="caution">
    <text evidence="14">The sequence shown here is derived from an EMBL/GenBank/DDBJ whole genome shotgun (WGS) entry which is preliminary data.</text>
</comment>
<keyword evidence="7 12" id="KW-0997">Cell inner membrane</keyword>
<evidence type="ECO:0000256" key="1">
    <source>
        <dbReference type="ARBA" id="ARBA00002949"/>
    </source>
</evidence>
<evidence type="ECO:0000259" key="13">
    <source>
        <dbReference type="PROSITE" id="PS50928"/>
    </source>
</evidence>
<keyword evidence="4 11" id="KW-0813">Transport</keyword>
<feature type="transmembrane region" description="Helical" evidence="11">
    <location>
        <begin position="16"/>
        <end position="40"/>
    </location>
</feature>
<accession>A0A939J8I6</accession>
<evidence type="ECO:0000256" key="11">
    <source>
        <dbReference type="RuleBase" id="RU363032"/>
    </source>
</evidence>
<dbReference type="AlphaFoldDB" id="A0A939J8I6"/>
<dbReference type="FunFam" id="1.10.3720.10:FF:000018">
    <property type="entry name" value="Molybdenum transport system permease"/>
    <property type="match status" value="1"/>
</dbReference>
<evidence type="ECO:0000256" key="8">
    <source>
        <dbReference type="ARBA" id="ARBA00022692"/>
    </source>
</evidence>
<dbReference type="EMBL" id="JAFLNF010000009">
    <property type="protein sequence ID" value="MBO0347242.1"/>
    <property type="molecule type" value="Genomic_DNA"/>
</dbReference>
<dbReference type="NCBIfam" id="NF006939">
    <property type="entry name" value="PRK09421.1"/>
    <property type="match status" value="1"/>
</dbReference>
<evidence type="ECO:0000256" key="3">
    <source>
        <dbReference type="ARBA" id="ARBA00007069"/>
    </source>
</evidence>
<comment type="function">
    <text evidence="1 12">Part of the binding-protein-dependent transport system for molybdenum; probably responsible for the translocation of the substrate across the membrane.</text>
</comment>
<reference evidence="14" key="1">
    <citation type="submission" date="2021-03" db="EMBL/GenBank/DDBJ databases">
        <title>Roseibium sp. CAU 1637 isolated from Incheon.</title>
        <authorList>
            <person name="Kim W."/>
        </authorList>
    </citation>
    <scope>NUCLEOTIDE SEQUENCE</scope>
    <source>
        <strain evidence="14">CAU 1637</strain>
    </source>
</reference>
<evidence type="ECO:0000256" key="12">
    <source>
        <dbReference type="RuleBase" id="RU365097"/>
    </source>
</evidence>
<dbReference type="CDD" id="cd06261">
    <property type="entry name" value="TM_PBP2"/>
    <property type="match status" value="1"/>
</dbReference>
<dbReference type="PROSITE" id="PS50928">
    <property type="entry name" value="ABC_TM1"/>
    <property type="match status" value="1"/>
</dbReference>
<dbReference type="GO" id="GO:0015098">
    <property type="term" value="F:molybdate ion transmembrane transporter activity"/>
    <property type="evidence" value="ECO:0007669"/>
    <property type="project" value="UniProtKB-UniRule"/>
</dbReference>
<evidence type="ECO:0000256" key="2">
    <source>
        <dbReference type="ARBA" id="ARBA00004429"/>
    </source>
</evidence>
<comment type="subcellular location">
    <subcellularLocation>
        <location evidence="2 12">Cell inner membrane</location>
        <topology evidence="2 12">Multi-pass membrane protein</topology>
    </subcellularLocation>
    <subcellularLocation>
        <location evidence="11">Cell membrane</location>
        <topology evidence="11">Multi-pass membrane protein</topology>
    </subcellularLocation>
</comment>
<name>A0A939J8I6_9HYPH</name>
<evidence type="ECO:0000256" key="10">
    <source>
        <dbReference type="ARBA" id="ARBA00023136"/>
    </source>
</evidence>
<keyword evidence="9 11" id="KW-1133">Transmembrane helix</keyword>
<feature type="transmembrane region" description="Helical" evidence="11">
    <location>
        <begin position="86"/>
        <end position="111"/>
    </location>
</feature>
<keyword evidence="15" id="KW-1185">Reference proteome</keyword>
<dbReference type="GO" id="GO:0005886">
    <property type="term" value="C:plasma membrane"/>
    <property type="evidence" value="ECO:0007669"/>
    <property type="project" value="UniProtKB-SubCell"/>
</dbReference>
<dbReference type="Proteomes" id="UP000664779">
    <property type="component" value="Unassembled WGS sequence"/>
</dbReference>
<evidence type="ECO:0000256" key="9">
    <source>
        <dbReference type="ARBA" id="ARBA00022989"/>
    </source>
</evidence>
<feature type="transmembrane region" description="Helical" evidence="11">
    <location>
        <begin position="52"/>
        <end position="74"/>
    </location>
</feature>
<sequence length="235" mass="24558">MSFFVLQPAELDALLLTLRVTCVGLVVALPLAVAVAYVLARYRFPGHGVLNALIHLPLVMPPVVTGYLLLLAFGRKGPIGSLLSDWFGVSVAFTWEGAALAAGVMAFPLIVRPIRLSFEAIDPKLEQAAAALGTRTGIAFLVITLPLALPGILGGAILGFAKAMGEFGATITFVSNIPGETRTLSLALYTAIQSPGGEMPALRLTLISAAVAFAALILSELWARKLRARLAGADA</sequence>
<dbReference type="Pfam" id="PF00528">
    <property type="entry name" value="BPD_transp_1"/>
    <property type="match status" value="1"/>
</dbReference>
<proteinExistence type="inferred from homology"/>
<evidence type="ECO:0000256" key="4">
    <source>
        <dbReference type="ARBA" id="ARBA00022448"/>
    </source>
</evidence>
<dbReference type="InterPro" id="IPR011867">
    <property type="entry name" value="ModB_ABC"/>
</dbReference>
<keyword evidence="6 12" id="KW-0500">Molybdenum</keyword>
<dbReference type="Gene3D" id="1.10.3720.10">
    <property type="entry name" value="MetI-like"/>
    <property type="match status" value="1"/>
</dbReference>
<evidence type="ECO:0000256" key="5">
    <source>
        <dbReference type="ARBA" id="ARBA00022475"/>
    </source>
</evidence>
<keyword evidence="5" id="KW-1003">Cell membrane</keyword>
<comment type="similarity">
    <text evidence="3 12">Belongs to the binding-protein-dependent transport system permease family. CysTW subfamily.</text>
</comment>
<evidence type="ECO:0000313" key="15">
    <source>
        <dbReference type="Proteomes" id="UP000664779"/>
    </source>
</evidence>
<gene>
    <name evidence="14" type="primary">modB</name>
    <name evidence="14" type="ORF">J0X15_18580</name>
</gene>
<organism evidence="14 15">
    <name type="scientific">Roseibium limicola</name>
    <dbReference type="NCBI Taxonomy" id="2816037"/>
    <lineage>
        <taxon>Bacteria</taxon>
        <taxon>Pseudomonadati</taxon>
        <taxon>Pseudomonadota</taxon>
        <taxon>Alphaproteobacteria</taxon>
        <taxon>Hyphomicrobiales</taxon>
        <taxon>Stappiaceae</taxon>
        <taxon>Roseibium</taxon>
    </lineage>
</organism>
<keyword evidence="8 11" id="KW-0812">Transmembrane</keyword>
<dbReference type="PANTHER" id="PTHR30183:SF3">
    <property type="entry name" value="MOLYBDENUM TRANSPORT SYSTEM PERMEASE PROTEIN MODB"/>
    <property type="match status" value="1"/>
</dbReference>
<evidence type="ECO:0000256" key="7">
    <source>
        <dbReference type="ARBA" id="ARBA00022519"/>
    </source>
</evidence>
<protein>
    <recommendedName>
        <fullName evidence="12">Molybdenum transport system permease</fullName>
    </recommendedName>
</protein>
<evidence type="ECO:0000313" key="14">
    <source>
        <dbReference type="EMBL" id="MBO0347242.1"/>
    </source>
</evidence>
<keyword evidence="10 11" id="KW-0472">Membrane</keyword>
<dbReference type="PANTHER" id="PTHR30183">
    <property type="entry name" value="MOLYBDENUM TRANSPORT SYSTEM PERMEASE PROTEIN MODB"/>
    <property type="match status" value="1"/>
</dbReference>
<dbReference type="InterPro" id="IPR000515">
    <property type="entry name" value="MetI-like"/>
</dbReference>
<dbReference type="InterPro" id="IPR035906">
    <property type="entry name" value="MetI-like_sf"/>
</dbReference>
<feature type="transmembrane region" description="Helical" evidence="11">
    <location>
        <begin position="132"/>
        <end position="158"/>
    </location>
</feature>
<dbReference type="RefSeq" id="WP_206944092.1">
    <property type="nucleotide sequence ID" value="NZ_JAFLNF010000009.1"/>
</dbReference>
<dbReference type="NCBIfam" id="TIGR02141">
    <property type="entry name" value="modB_ABC"/>
    <property type="match status" value="1"/>
</dbReference>
<evidence type="ECO:0000256" key="6">
    <source>
        <dbReference type="ARBA" id="ARBA00022505"/>
    </source>
</evidence>
<feature type="transmembrane region" description="Helical" evidence="11">
    <location>
        <begin position="204"/>
        <end position="223"/>
    </location>
</feature>